<evidence type="ECO:0000256" key="1">
    <source>
        <dbReference type="SAM" id="MobiDB-lite"/>
    </source>
</evidence>
<feature type="region of interest" description="Disordered" evidence="1">
    <location>
        <begin position="72"/>
        <end position="98"/>
    </location>
</feature>
<evidence type="ECO:0000313" key="2">
    <source>
        <dbReference type="EMBL" id="BDN82872.1"/>
    </source>
</evidence>
<sequence length="98" mass="9511">MTAEPTAVRASARVPNGMLTTWATPSATDAAATPASIHSFAEGPAIPATLLAPLSASAKVPPHKQTSAFGTVASATGGAGADPSVGVGSWGQSPSRTV</sequence>
<proteinExistence type="predicted"/>
<organism evidence="2 3">
    <name type="scientific">Mycobacterium pseudoshottsii</name>
    <dbReference type="NCBI Taxonomy" id="265949"/>
    <lineage>
        <taxon>Bacteria</taxon>
        <taxon>Bacillati</taxon>
        <taxon>Actinomycetota</taxon>
        <taxon>Actinomycetes</taxon>
        <taxon>Mycobacteriales</taxon>
        <taxon>Mycobacteriaceae</taxon>
        <taxon>Mycobacterium</taxon>
        <taxon>Mycobacterium ulcerans group</taxon>
    </lineage>
</organism>
<dbReference type="Proteomes" id="UP001058626">
    <property type="component" value="Chromosome"/>
</dbReference>
<evidence type="ECO:0000313" key="3">
    <source>
        <dbReference type="Proteomes" id="UP001058626"/>
    </source>
</evidence>
<name>A0A9N7LPJ2_9MYCO</name>
<dbReference type="AlphaFoldDB" id="A0A9N7LPJ2"/>
<gene>
    <name evidence="2" type="ORF">NJB1907Z4_C30870</name>
</gene>
<dbReference type="EMBL" id="AP026367">
    <property type="protein sequence ID" value="BDN82872.1"/>
    <property type="molecule type" value="Genomic_DNA"/>
</dbReference>
<reference evidence="2" key="1">
    <citation type="submission" date="2022-06" db="EMBL/GenBank/DDBJ databases">
        <title>Complete genome sequence of Mycobacterium pseudoshottsii NJB1907-Z4.</title>
        <authorList>
            <person name="Komine T."/>
            <person name="Fukano H."/>
            <person name="Wada S."/>
        </authorList>
    </citation>
    <scope>NUCLEOTIDE SEQUENCE</scope>
    <source>
        <strain evidence="2">NJB1907-Z4</strain>
    </source>
</reference>
<accession>A0A9N7LPJ2</accession>
<keyword evidence="3" id="KW-1185">Reference proteome</keyword>
<protein>
    <submittedName>
        <fullName evidence="2">Uncharacterized protein</fullName>
    </submittedName>
</protein>